<dbReference type="InParanoid" id="A0A077ZT36"/>
<protein>
    <recommendedName>
        <fullName evidence="6">LITAF domain-containing protein</fullName>
    </recommendedName>
</protein>
<dbReference type="SMART" id="SM00714">
    <property type="entry name" value="LITAF"/>
    <property type="match status" value="1"/>
</dbReference>
<dbReference type="InterPro" id="IPR037519">
    <property type="entry name" value="LITAF_fam"/>
</dbReference>
<keyword evidence="5" id="KW-0472">Membrane</keyword>
<organism evidence="7 8">
    <name type="scientific">Stylonychia lemnae</name>
    <name type="common">Ciliate</name>
    <dbReference type="NCBI Taxonomy" id="5949"/>
    <lineage>
        <taxon>Eukaryota</taxon>
        <taxon>Sar</taxon>
        <taxon>Alveolata</taxon>
        <taxon>Ciliophora</taxon>
        <taxon>Intramacronucleata</taxon>
        <taxon>Spirotrichea</taxon>
        <taxon>Stichotrichia</taxon>
        <taxon>Sporadotrichida</taxon>
        <taxon>Oxytrichidae</taxon>
        <taxon>Stylonychinae</taxon>
        <taxon>Stylonychia</taxon>
    </lineage>
</organism>
<keyword evidence="3" id="KW-0479">Metal-binding</keyword>
<evidence type="ECO:0000256" key="4">
    <source>
        <dbReference type="ARBA" id="ARBA00022833"/>
    </source>
</evidence>
<sequence>MYNQTQNQLDTSTDSFIETQNHNQHFPYQDYENKKVVEQRIIQPQAFGNPPMLNQPMYAQQAPYPGQQNVLPGQQQQFMNGPPHLYGQMNQPVIIVQQQPSYIQHEPIRYVLFGRRIYRAHNISVTQSKYGLYPTTIECPLCKQTMTTTIKKETTSSQCIFCIILACFVPPYCCIPYCIRSCYQHRHFCSSCKKCVD</sequence>
<dbReference type="GO" id="GO:0008270">
    <property type="term" value="F:zinc ion binding"/>
    <property type="evidence" value="ECO:0007669"/>
    <property type="project" value="TreeGrafter"/>
</dbReference>
<comment type="similarity">
    <text evidence="2">Belongs to the CDIP1/LITAF family.</text>
</comment>
<dbReference type="InterPro" id="IPR006629">
    <property type="entry name" value="LITAF"/>
</dbReference>
<feature type="domain" description="LITAF" evidence="6">
    <location>
        <begin position="119"/>
        <end position="197"/>
    </location>
</feature>
<proteinExistence type="inferred from homology"/>
<evidence type="ECO:0000256" key="1">
    <source>
        <dbReference type="ARBA" id="ARBA00004170"/>
    </source>
</evidence>
<dbReference type="AlphaFoldDB" id="A0A077ZT36"/>
<evidence type="ECO:0000259" key="6">
    <source>
        <dbReference type="PROSITE" id="PS51837"/>
    </source>
</evidence>
<dbReference type="GO" id="GO:0016020">
    <property type="term" value="C:membrane"/>
    <property type="evidence" value="ECO:0007669"/>
    <property type="project" value="UniProtKB-SubCell"/>
</dbReference>
<evidence type="ECO:0000313" key="8">
    <source>
        <dbReference type="Proteomes" id="UP000039865"/>
    </source>
</evidence>
<gene>
    <name evidence="7" type="primary">Contig5588.g5984</name>
    <name evidence="7" type="ORF">STYLEM_1435</name>
</gene>
<evidence type="ECO:0000256" key="3">
    <source>
        <dbReference type="ARBA" id="ARBA00022723"/>
    </source>
</evidence>
<keyword evidence="8" id="KW-1185">Reference proteome</keyword>
<comment type="subcellular location">
    <subcellularLocation>
        <location evidence="1">Membrane</location>
        <topology evidence="1">Peripheral membrane protein</topology>
    </subcellularLocation>
</comment>
<dbReference type="PANTHER" id="PTHR23292:SF6">
    <property type="entry name" value="FI16602P1-RELATED"/>
    <property type="match status" value="1"/>
</dbReference>
<evidence type="ECO:0000313" key="7">
    <source>
        <dbReference type="EMBL" id="CDW72475.1"/>
    </source>
</evidence>
<dbReference type="Pfam" id="PF10601">
    <property type="entry name" value="zf-LITAF-like"/>
    <property type="match status" value="1"/>
</dbReference>
<evidence type="ECO:0000256" key="5">
    <source>
        <dbReference type="ARBA" id="ARBA00023136"/>
    </source>
</evidence>
<keyword evidence="4" id="KW-0862">Zinc</keyword>
<dbReference type="PROSITE" id="PS51837">
    <property type="entry name" value="LITAF"/>
    <property type="match status" value="1"/>
</dbReference>
<accession>A0A077ZT36</accession>
<dbReference type="EMBL" id="CCKQ01001370">
    <property type="protein sequence ID" value="CDW72475.1"/>
    <property type="molecule type" value="Genomic_DNA"/>
</dbReference>
<name>A0A077ZT36_STYLE</name>
<dbReference type="PANTHER" id="PTHR23292">
    <property type="entry name" value="LIPOPOLYSACCHARIDE-INDUCED TUMOR NECROSIS FACTOR-ALPHA FACTOR"/>
    <property type="match status" value="1"/>
</dbReference>
<reference evidence="7 8" key="1">
    <citation type="submission" date="2014-06" db="EMBL/GenBank/DDBJ databases">
        <authorList>
            <person name="Swart Estienne"/>
        </authorList>
    </citation>
    <scope>NUCLEOTIDE SEQUENCE [LARGE SCALE GENOMIC DNA]</scope>
    <source>
        <strain evidence="7 8">130c</strain>
    </source>
</reference>
<dbReference type="Proteomes" id="UP000039865">
    <property type="component" value="Unassembled WGS sequence"/>
</dbReference>
<dbReference type="OrthoDB" id="5599753at2759"/>
<evidence type="ECO:0000256" key="2">
    <source>
        <dbReference type="ARBA" id="ARBA00005975"/>
    </source>
</evidence>